<dbReference type="InterPro" id="IPR012910">
    <property type="entry name" value="Plug_dom"/>
</dbReference>
<evidence type="ECO:0000256" key="1">
    <source>
        <dbReference type="ARBA" id="ARBA00004571"/>
    </source>
</evidence>
<sequence length="745" mass="82435">MTMFKLSALCSALISTGIYAVEKPIQKDEQSIETLVITANPIGRSVLESATPVTILGGEALDNSQAATLGETLKGVPGVNSTYFGPVASSPIIRGLDGPRVKILQNGLDTSDASRVGPDHVTTVEASTATQIEVLRGPATLLYGSGAIGGVVNVVDNRLPRERQDDINGEVATSYDSVSNEKMLSGDINGGTGNFAFHADGFTRDSDDYEIPDEANDAYSDSVGKLENSAIDASGGTVGIGWIGDDVNVAFSYARLDNEYGIPGHEHAHEDEDHDEEEHDEDEHDEEEHNAENEEESVFARLKQNRYQSRIDWQNIDGPFTQIHWLNAYTDYEHSEIEDGAIGTTFSNEAKESRLWAKHAPLSGWEGVVGVHFTSSDFSALGEEAFTPSTETKSTALFVLEEKQTGAFLWQLGARFEYTKHQPDNSFFSEEEHDDDDADEEHEEHEEIHFADESFNASSFSAGVVYTLNEKSSLAFNYARSERAPSASEIFSNGLHISTGTFEVGAGFDIELDDDGYELVQSSRSVENEVSNNLDLSYRYQGDTITADVSIFYNDIANYLYEQDTGLDSEQLHGHEEEELEDEHDHEEEVTPVFIFRQQDAVLYGFEAQLDWHLSDNLRVESFADYTRAKLDEAASEDGNRNVPRIPAMRLGMQFHWETDDWHAELGATHYAKQDKFASYETQTDGYTLVSAAMNYYTTLADSDVTVFLKGNNLTDRVARVHSSFLKDVAPLPGRSFVLGARVNF</sequence>
<keyword evidence="3 8" id="KW-1134">Transmembrane beta strand</keyword>
<keyword evidence="2 8" id="KW-0813">Transport</keyword>
<feature type="chain" id="PRO_5045761535" evidence="11">
    <location>
        <begin position="21"/>
        <end position="745"/>
    </location>
</feature>
<comment type="caution">
    <text evidence="14">The sequence shown here is derived from an EMBL/GenBank/DDBJ whole genome shotgun (WGS) entry which is preliminary data.</text>
</comment>
<dbReference type="PANTHER" id="PTHR30069:SF40">
    <property type="entry name" value="TONB-DEPENDENT RECEPTOR NMB0964-RELATED"/>
    <property type="match status" value="1"/>
</dbReference>
<dbReference type="InterPro" id="IPR039426">
    <property type="entry name" value="TonB-dep_rcpt-like"/>
</dbReference>
<dbReference type="Pfam" id="PF07715">
    <property type="entry name" value="Plug"/>
    <property type="match status" value="1"/>
</dbReference>
<evidence type="ECO:0000256" key="2">
    <source>
        <dbReference type="ARBA" id="ARBA00022448"/>
    </source>
</evidence>
<evidence type="ECO:0000256" key="8">
    <source>
        <dbReference type="PROSITE-ProRule" id="PRU01360"/>
    </source>
</evidence>
<dbReference type="PANTHER" id="PTHR30069">
    <property type="entry name" value="TONB-DEPENDENT OUTER MEMBRANE RECEPTOR"/>
    <property type="match status" value="1"/>
</dbReference>
<dbReference type="InterPro" id="IPR000531">
    <property type="entry name" value="Beta-barrel_TonB"/>
</dbReference>
<keyword evidence="6 8" id="KW-0472">Membrane</keyword>
<keyword evidence="7 8" id="KW-0998">Cell outer membrane</keyword>
<evidence type="ECO:0000256" key="3">
    <source>
        <dbReference type="ARBA" id="ARBA00022452"/>
    </source>
</evidence>
<dbReference type="Gene3D" id="2.170.130.10">
    <property type="entry name" value="TonB-dependent receptor, plug domain"/>
    <property type="match status" value="1"/>
</dbReference>
<dbReference type="Gene3D" id="2.40.170.20">
    <property type="entry name" value="TonB-dependent receptor, beta-barrel domain"/>
    <property type="match status" value="1"/>
</dbReference>
<keyword evidence="11" id="KW-0732">Signal</keyword>
<evidence type="ECO:0000256" key="6">
    <source>
        <dbReference type="ARBA" id="ARBA00023136"/>
    </source>
</evidence>
<evidence type="ECO:0000256" key="5">
    <source>
        <dbReference type="ARBA" id="ARBA00023077"/>
    </source>
</evidence>
<dbReference type="Proteomes" id="UP000649232">
    <property type="component" value="Unassembled WGS sequence"/>
</dbReference>
<dbReference type="Pfam" id="PF00593">
    <property type="entry name" value="TonB_dep_Rec_b-barrel"/>
    <property type="match status" value="1"/>
</dbReference>
<evidence type="ECO:0000313" key="15">
    <source>
        <dbReference type="Proteomes" id="UP000649232"/>
    </source>
</evidence>
<name>A0ABS0WD14_9ALTE</name>
<evidence type="ECO:0000313" key="14">
    <source>
        <dbReference type="EMBL" id="MBJ2136358.1"/>
    </source>
</evidence>
<evidence type="ECO:0000256" key="10">
    <source>
        <dbReference type="SAM" id="MobiDB-lite"/>
    </source>
</evidence>
<dbReference type="EMBL" id="JAEILT010000009">
    <property type="protein sequence ID" value="MBJ2136358.1"/>
    <property type="molecule type" value="Genomic_DNA"/>
</dbReference>
<feature type="region of interest" description="Disordered" evidence="10">
    <location>
        <begin position="262"/>
        <end position="297"/>
    </location>
</feature>
<protein>
    <submittedName>
        <fullName evidence="14">TonB-dependent receptor</fullName>
    </submittedName>
</protein>
<keyword evidence="14" id="KW-0675">Receptor</keyword>
<keyword evidence="4 8" id="KW-0812">Transmembrane</keyword>
<dbReference type="RefSeq" id="WP_198824276.1">
    <property type="nucleotide sequence ID" value="NZ_JAEILT010000009.1"/>
</dbReference>
<evidence type="ECO:0000256" key="9">
    <source>
        <dbReference type="RuleBase" id="RU003357"/>
    </source>
</evidence>
<comment type="subcellular location">
    <subcellularLocation>
        <location evidence="1 8">Cell outer membrane</location>
        <topology evidence="1 8">Multi-pass membrane protein</topology>
    </subcellularLocation>
</comment>
<feature type="domain" description="TonB-dependent receptor plug" evidence="13">
    <location>
        <begin position="47"/>
        <end position="151"/>
    </location>
</feature>
<organism evidence="14 15">
    <name type="scientific">Paraglaciecola chathamensis</name>
    <dbReference type="NCBI Taxonomy" id="368405"/>
    <lineage>
        <taxon>Bacteria</taxon>
        <taxon>Pseudomonadati</taxon>
        <taxon>Pseudomonadota</taxon>
        <taxon>Gammaproteobacteria</taxon>
        <taxon>Alteromonadales</taxon>
        <taxon>Alteromonadaceae</taxon>
        <taxon>Paraglaciecola</taxon>
    </lineage>
</organism>
<feature type="domain" description="TonB-dependent receptor-like beta-barrel" evidence="12">
    <location>
        <begin position="242"/>
        <end position="714"/>
    </location>
</feature>
<gene>
    <name evidence="14" type="ORF">JEU11_07845</name>
</gene>
<dbReference type="InterPro" id="IPR037066">
    <property type="entry name" value="Plug_dom_sf"/>
</dbReference>
<evidence type="ECO:0000256" key="7">
    <source>
        <dbReference type="ARBA" id="ARBA00023237"/>
    </source>
</evidence>
<feature type="region of interest" description="Disordered" evidence="10">
    <location>
        <begin position="424"/>
        <end position="444"/>
    </location>
</feature>
<evidence type="ECO:0000259" key="13">
    <source>
        <dbReference type="Pfam" id="PF07715"/>
    </source>
</evidence>
<evidence type="ECO:0000259" key="12">
    <source>
        <dbReference type="Pfam" id="PF00593"/>
    </source>
</evidence>
<evidence type="ECO:0000256" key="11">
    <source>
        <dbReference type="SAM" id="SignalP"/>
    </source>
</evidence>
<accession>A0ABS0WD14</accession>
<evidence type="ECO:0000256" key="4">
    <source>
        <dbReference type="ARBA" id="ARBA00022692"/>
    </source>
</evidence>
<reference evidence="14 15" key="1">
    <citation type="submission" date="2020-12" db="EMBL/GenBank/DDBJ databases">
        <title>Draft genome sequences of nine environmental bacterial isolates colonizing plastic.</title>
        <authorList>
            <person name="Borre I."/>
            <person name="Sonnenschein E.C."/>
        </authorList>
    </citation>
    <scope>NUCLEOTIDE SEQUENCE [LARGE SCALE GENOMIC DNA]</scope>
    <source>
        <strain evidence="14 15">IB30</strain>
    </source>
</reference>
<keyword evidence="5 9" id="KW-0798">TonB box</keyword>
<dbReference type="InterPro" id="IPR036942">
    <property type="entry name" value="Beta-barrel_TonB_sf"/>
</dbReference>
<feature type="compositionally biased region" description="Acidic residues" evidence="10">
    <location>
        <begin position="429"/>
        <end position="444"/>
    </location>
</feature>
<comment type="similarity">
    <text evidence="8 9">Belongs to the TonB-dependent receptor family.</text>
</comment>
<proteinExistence type="inferred from homology"/>
<dbReference type="PROSITE" id="PS52016">
    <property type="entry name" value="TONB_DEPENDENT_REC_3"/>
    <property type="match status" value="1"/>
</dbReference>
<dbReference type="SUPFAM" id="SSF56935">
    <property type="entry name" value="Porins"/>
    <property type="match status" value="1"/>
</dbReference>
<feature type="signal peptide" evidence="11">
    <location>
        <begin position="1"/>
        <end position="20"/>
    </location>
</feature>
<feature type="compositionally biased region" description="Acidic residues" evidence="10">
    <location>
        <begin position="272"/>
        <end position="297"/>
    </location>
</feature>